<gene>
    <name evidence="5" type="primary">LOC100904411</name>
</gene>
<dbReference type="GO" id="GO:0003677">
    <property type="term" value="F:DNA binding"/>
    <property type="evidence" value="ECO:0007669"/>
    <property type="project" value="InterPro"/>
</dbReference>
<dbReference type="RefSeq" id="XP_003742043.1">
    <property type="nucleotide sequence ID" value="XM_003741995.2"/>
</dbReference>
<reference evidence="5" key="1">
    <citation type="submission" date="2025-08" db="UniProtKB">
        <authorList>
            <consortium name="RefSeq"/>
        </authorList>
    </citation>
    <scope>IDENTIFICATION</scope>
</reference>
<dbReference type="SMART" id="SM00427">
    <property type="entry name" value="H2B"/>
    <property type="match status" value="1"/>
</dbReference>
<dbReference type="GO" id="GO:0030527">
    <property type="term" value="F:structural constituent of chromatin"/>
    <property type="evidence" value="ECO:0007669"/>
    <property type="project" value="InterPro"/>
</dbReference>
<dbReference type="GO" id="GO:0046982">
    <property type="term" value="F:protein heterodimerization activity"/>
    <property type="evidence" value="ECO:0007669"/>
    <property type="project" value="InterPro"/>
</dbReference>
<evidence type="ECO:0000256" key="1">
    <source>
        <dbReference type="ARBA" id="ARBA00006846"/>
    </source>
</evidence>
<feature type="compositionally biased region" description="Basic and acidic residues" evidence="2">
    <location>
        <begin position="14"/>
        <end position="25"/>
    </location>
</feature>
<dbReference type="KEGG" id="goe:100904411"/>
<proteinExistence type="inferred from homology"/>
<protein>
    <submittedName>
        <fullName evidence="5">Late histone H2B.L4</fullName>
    </submittedName>
</protein>
<dbReference type="InterPro" id="IPR007125">
    <property type="entry name" value="H2A/H2B/H3"/>
</dbReference>
<feature type="domain" description="Core Histone H2A/H2B/H3" evidence="3">
    <location>
        <begin position="40"/>
        <end position="116"/>
    </location>
</feature>
<feature type="compositionally biased region" description="Low complexity" evidence="2">
    <location>
        <begin position="1"/>
        <end position="10"/>
    </location>
</feature>
<dbReference type="CDD" id="cd22910">
    <property type="entry name" value="HFD_H2B"/>
    <property type="match status" value="1"/>
</dbReference>
<feature type="region of interest" description="Disordered" evidence="2">
    <location>
        <begin position="1"/>
        <end position="52"/>
    </location>
</feature>
<name>A0AAJ6VXN0_9ACAR</name>
<dbReference type="FunFam" id="1.10.20.10:FF:000043">
    <property type="entry name" value="Histone H2B"/>
    <property type="match status" value="1"/>
</dbReference>
<dbReference type="InterPro" id="IPR009072">
    <property type="entry name" value="Histone-fold"/>
</dbReference>
<dbReference type="PANTHER" id="PTHR23428">
    <property type="entry name" value="HISTONE H2B"/>
    <property type="match status" value="1"/>
</dbReference>
<dbReference type="Gene3D" id="1.10.20.10">
    <property type="entry name" value="Histone, subunit A"/>
    <property type="match status" value="1"/>
</dbReference>
<accession>A0AAJ6VXN0</accession>
<comment type="similarity">
    <text evidence="1">Belongs to the histone H2B family.</text>
</comment>
<dbReference type="Pfam" id="PF00125">
    <property type="entry name" value="Histone"/>
    <property type="match status" value="1"/>
</dbReference>
<dbReference type="Proteomes" id="UP000694867">
    <property type="component" value="Unplaced"/>
</dbReference>
<evidence type="ECO:0000313" key="5">
    <source>
        <dbReference type="RefSeq" id="XP_003742043.1"/>
    </source>
</evidence>
<dbReference type="GeneID" id="100904411"/>
<evidence type="ECO:0000259" key="3">
    <source>
        <dbReference type="Pfam" id="PF00125"/>
    </source>
</evidence>
<dbReference type="SUPFAM" id="SSF47113">
    <property type="entry name" value="Histone-fold"/>
    <property type="match status" value="1"/>
</dbReference>
<dbReference type="InterPro" id="IPR000558">
    <property type="entry name" value="Histone_H2B"/>
</dbReference>
<dbReference type="AlphaFoldDB" id="A0AAJ6VXN0"/>
<sequence>MPSAASTKTVKTSKKAEVTKQEESPPVRSKVKTPSTSSDSQGEKRKKKRKQTFSSHIYKVLKQVAQDIGISSKAMAIMNSMVNDFFERLSKEAAHLALLNKKATISYREIQSAVQLTLPGDLAKHAITEGRRALAKYNS</sequence>
<organism evidence="4 5">
    <name type="scientific">Galendromus occidentalis</name>
    <name type="common">western predatory mite</name>
    <dbReference type="NCBI Taxonomy" id="34638"/>
    <lineage>
        <taxon>Eukaryota</taxon>
        <taxon>Metazoa</taxon>
        <taxon>Ecdysozoa</taxon>
        <taxon>Arthropoda</taxon>
        <taxon>Chelicerata</taxon>
        <taxon>Arachnida</taxon>
        <taxon>Acari</taxon>
        <taxon>Parasitiformes</taxon>
        <taxon>Mesostigmata</taxon>
        <taxon>Gamasina</taxon>
        <taxon>Phytoseioidea</taxon>
        <taxon>Phytoseiidae</taxon>
        <taxon>Typhlodrominae</taxon>
        <taxon>Galendromus</taxon>
    </lineage>
</organism>
<dbReference type="PRINTS" id="PR00621">
    <property type="entry name" value="HISTONEH2B"/>
</dbReference>
<evidence type="ECO:0000256" key="2">
    <source>
        <dbReference type="SAM" id="MobiDB-lite"/>
    </source>
</evidence>
<evidence type="ECO:0000313" key="4">
    <source>
        <dbReference type="Proteomes" id="UP000694867"/>
    </source>
</evidence>
<keyword evidence="4" id="KW-1185">Reference proteome</keyword>
<dbReference type="GO" id="GO:0005634">
    <property type="term" value="C:nucleus"/>
    <property type="evidence" value="ECO:0007669"/>
    <property type="project" value="UniProtKB-ARBA"/>
</dbReference>
<dbReference type="GO" id="GO:0000786">
    <property type="term" value="C:nucleosome"/>
    <property type="evidence" value="ECO:0007669"/>
    <property type="project" value="InterPro"/>
</dbReference>